<feature type="domain" description="Thioredoxin" evidence="1">
    <location>
        <begin position="44"/>
        <end position="184"/>
    </location>
</feature>
<dbReference type="Gene3D" id="3.40.30.10">
    <property type="entry name" value="Glutaredoxin"/>
    <property type="match status" value="1"/>
</dbReference>
<dbReference type="InterPro" id="IPR000866">
    <property type="entry name" value="AhpC/TSA"/>
</dbReference>
<dbReference type="PANTHER" id="PTHR42852">
    <property type="entry name" value="THIOL:DISULFIDE INTERCHANGE PROTEIN DSBE"/>
    <property type="match status" value="1"/>
</dbReference>
<evidence type="ECO:0000313" key="2">
    <source>
        <dbReference type="EMBL" id="TGE38172.1"/>
    </source>
</evidence>
<dbReference type="EMBL" id="SPQQ01000003">
    <property type="protein sequence ID" value="TGE38172.1"/>
    <property type="molecule type" value="Genomic_DNA"/>
</dbReference>
<dbReference type="InterPro" id="IPR050553">
    <property type="entry name" value="Thioredoxin_ResA/DsbE_sf"/>
</dbReference>
<accession>A0A4Z0R546</accession>
<keyword evidence="3" id="KW-1185">Reference proteome</keyword>
<dbReference type="PROSITE" id="PS51352">
    <property type="entry name" value="THIOREDOXIN_2"/>
    <property type="match status" value="1"/>
</dbReference>
<reference evidence="2 3" key="1">
    <citation type="submission" date="2019-03" db="EMBL/GenBank/DDBJ databases">
        <title>Draft Genome Sequence of Desulfosporosinus fructosivorans Strain 63.6F, Isolated from Marine Sediment in the Baltic Sea.</title>
        <authorList>
            <person name="Hausmann B."/>
            <person name="Vandieken V."/>
            <person name="Pjevac P."/>
            <person name="Schreck K."/>
            <person name="Herbold C.W."/>
            <person name="Loy A."/>
        </authorList>
    </citation>
    <scope>NUCLEOTIDE SEQUENCE [LARGE SCALE GENOMIC DNA]</scope>
    <source>
        <strain evidence="2 3">63.6F</strain>
    </source>
</reference>
<dbReference type="RefSeq" id="WP_135546152.1">
    <property type="nucleotide sequence ID" value="NZ_SPQQ01000003.1"/>
</dbReference>
<dbReference type="InterPro" id="IPR017937">
    <property type="entry name" value="Thioredoxin_CS"/>
</dbReference>
<dbReference type="InterPro" id="IPR013766">
    <property type="entry name" value="Thioredoxin_domain"/>
</dbReference>
<dbReference type="AlphaFoldDB" id="A0A4Z0R546"/>
<gene>
    <name evidence="2" type="ORF">E4K67_09365</name>
</gene>
<name>A0A4Z0R546_9FIRM</name>
<dbReference type="GO" id="GO:0016209">
    <property type="term" value="F:antioxidant activity"/>
    <property type="evidence" value="ECO:0007669"/>
    <property type="project" value="InterPro"/>
</dbReference>
<dbReference type="InterPro" id="IPR036249">
    <property type="entry name" value="Thioredoxin-like_sf"/>
</dbReference>
<protein>
    <submittedName>
        <fullName evidence="2">TlpA family protein disulfide reductase</fullName>
    </submittedName>
</protein>
<evidence type="ECO:0000259" key="1">
    <source>
        <dbReference type="PROSITE" id="PS51352"/>
    </source>
</evidence>
<dbReference type="SUPFAM" id="SSF52833">
    <property type="entry name" value="Thioredoxin-like"/>
    <property type="match status" value="1"/>
</dbReference>
<comment type="caution">
    <text evidence="2">The sequence shown here is derived from an EMBL/GenBank/DDBJ whole genome shotgun (WGS) entry which is preliminary data.</text>
</comment>
<dbReference type="CDD" id="cd02966">
    <property type="entry name" value="TlpA_like_family"/>
    <property type="match status" value="1"/>
</dbReference>
<dbReference type="OrthoDB" id="9809733at2"/>
<dbReference type="Pfam" id="PF00578">
    <property type="entry name" value="AhpC-TSA"/>
    <property type="match status" value="1"/>
</dbReference>
<sequence>MKKYLAIVVLIGLVAWGLYDVGTKSNSAELPTKAGQEQQLTVGLEKGDLAPDFELKSIDGTTIKLSSLRGEKLILNMWATWCPPCRQEMPDMEKFYIENKKDGIEILAVNLTQAEKSRNDVPEFIKAYGITFPVIMDEKGDVARLYKVSSIPATYIIDTQGVIREKIVGPMTYDSMNKMLGTIK</sequence>
<dbReference type="PROSITE" id="PS00194">
    <property type="entry name" value="THIOREDOXIN_1"/>
    <property type="match status" value="1"/>
</dbReference>
<dbReference type="Proteomes" id="UP000298460">
    <property type="component" value="Unassembled WGS sequence"/>
</dbReference>
<organism evidence="2 3">
    <name type="scientific">Desulfosporosinus fructosivorans</name>
    <dbReference type="NCBI Taxonomy" id="2018669"/>
    <lineage>
        <taxon>Bacteria</taxon>
        <taxon>Bacillati</taxon>
        <taxon>Bacillota</taxon>
        <taxon>Clostridia</taxon>
        <taxon>Eubacteriales</taxon>
        <taxon>Desulfitobacteriaceae</taxon>
        <taxon>Desulfosporosinus</taxon>
    </lineage>
</organism>
<dbReference type="PANTHER" id="PTHR42852:SF1">
    <property type="entry name" value="THIOREDOXIN-LIKE PROTEIN YNEN"/>
    <property type="match status" value="1"/>
</dbReference>
<proteinExistence type="predicted"/>
<evidence type="ECO:0000313" key="3">
    <source>
        <dbReference type="Proteomes" id="UP000298460"/>
    </source>
</evidence>
<dbReference type="GO" id="GO:0016491">
    <property type="term" value="F:oxidoreductase activity"/>
    <property type="evidence" value="ECO:0007669"/>
    <property type="project" value="InterPro"/>
</dbReference>